<dbReference type="Gene3D" id="1.20.5.100">
    <property type="entry name" value="Cytochrome c1, transmembrane anchor, C-terminal"/>
    <property type="match status" value="1"/>
</dbReference>
<protein>
    <recommendedName>
        <fullName evidence="2">Cytochrome c1</fullName>
    </recommendedName>
</protein>
<dbReference type="Pfam" id="PF02167">
    <property type="entry name" value="Cytochrom_C1"/>
    <property type="match status" value="1"/>
</dbReference>
<feature type="binding site" description="covalent" evidence="9">
    <location>
        <position position="217"/>
    </location>
    <ligand>
        <name>heme c</name>
        <dbReference type="ChEBI" id="CHEBI:61717"/>
    </ligand>
</feature>
<dbReference type="Gene3D" id="1.10.760.10">
    <property type="entry name" value="Cytochrome c-like domain"/>
    <property type="match status" value="1"/>
</dbReference>
<dbReference type="GO" id="GO:0020037">
    <property type="term" value="F:heme binding"/>
    <property type="evidence" value="ECO:0007669"/>
    <property type="project" value="InterPro"/>
</dbReference>
<evidence type="ECO:0000313" key="15">
    <source>
        <dbReference type="Proteomes" id="UP000036449"/>
    </source>
</evidence>
<feature type="transmembrane region" description="Helical" evidence="11">
    <location>
        <begin position="267"/>
        <end position="285"/>
    </location>
</feature>
<evidence type="ECO:0000256" key="12">
    <source>
        <dbReference type="SAM" id="SignalP"/>
    </source>
</evidence>
<evidence type="ECO:0000256" key="6">
    <source>
        <dbReference type="ARBA" id="ARBA00022989"/>
    </source>
</evidence>
<comment type="cofactor">
    <cofactor evidence="9">
        <name>heme c</name>
        <dbReference type="ChEBI" id="CHEBI:61717"/>
    </cofactor>
    <text evidence="9">Binds 1 heme c group covalently per subunit.</text>
</comment>
<organism evidence="14 15">
    <name type="scientific">Methylobacterium tarhaniae</name>
    <dbReference type="NCBI Taxonomy" id="1187852"/>
    <lineage>
        <taxon>Bacteria</taxon>
        <taxon>Pseudomonadati</taxon>
        <taxon>Pseudomonadota</taxon>
        <taxon>Alphaproteobacteria</taxon>
        <taxon>Hyphomicrobiales</taxon>
        <taxon>Methylobacteriaceae</taxon>
        <taxon>Methylobacterium</taxon>
    </lineage>
</organism>
<evidence type="ECO:0000313" key="14">
    <source>
        <dbReference type="EMBL" id="KMO44333.1"/>
    </source>
</evidence>
<feature type="region of interest" description="Disordered" evidence="10">
    <location>
        <begin position="110"/>
        <end position="145"/>
    </location>
</feature>
<dbReference type="GO" id="GO:0016020">
    <property type="term" value="C:membrane"/>
    <property type="evidence" value="ECO:0007669"/>
    <property type="project" value="UniProtKB-SubCell"/>
</dbReference>
<feature type="chain" id="PRO_5005282047" description="Cytochrome c1" evidence="12">
    <location>
        <begin position="34"/>
        <end position="308"/>
    </location>
</feature>
<keyword evidence="3 9" id="KW-0349">Heme</keyword>
<dbReference type="EMBL" id="LABZ01000021">
    <property type="protein sequence ID" value="KMO44333.1"/>
    <property type="molecule type" value="Genomic_DNA"/>
</dbReference>
<dbReference type="SUPFAM" id="SSF46626">
    <property type="entry name" value="Cytochrome c"/>
    <property type="match status" value="1"/>
</dbReference>
<feature type="signal peptide" evidence="12">
    <location>
        <begin position="1"/>
        <end position="33"/>
    </location>
</feature>
<dbReference type="GO" id="GO:0046872">
    <property type="term" value="F:metal ion binding"/>
    <property type="evidence" value="ECO:0007669"/>
    <property type="project" value="UniProtKB-KW"/>
</dbReference>
<evidence type="ECO:0000256" key="9">
    <source>
        <dbReference type="PIRSR" id="PIRSR602326-1"/>
    </source>
</evidence>
<evidence type="ECO:0000256" key="10">
    <source>
        <dbReference type="SAM" id="MobiDB-lite"/>
    </source>
</evidence>
<dbReference type="OrthoDB" id="9808471at2"/>
<comment type="caution">
    <text evidence="14">The sequence shown here is derived from an EMBL/GenBank/DDBJ whole genome shotgun (WGS) entry which is preliminary data.</text>
</comment>
<evidence type="ECO:0000259" key="13">
    <source>
        <dbReference type="PROSITE" id="PS51007"/>
    </source>
</evidence>
<evidence type="ECO:0000256" key="5">
    <source>
        <dbReference type="ARBA" id="ARBA00022723"/>
    </source>
</evidence>
<keyword evidence="4 11" id="KW-0812">Transmembrane</keyword>
<proteinExistence type="predicted"/>
<dbReference type="AlphaFoldDB" id="A0A0J6TF60"/>
<gene>
    <name evidence="14" type="ORF">VQ03_03480</name>
</gene>
<keyword evidence="12" id="KW-0732">Signal</keyword>
<dbReference type="PANTHER" id="PTHR10266">
    <property type="entry name" value="CYTOCHROME C1"/>
    <property type="match status" value="1"/>
</dbReference>
<dbReference type="PANTHER" id="PTHR10266:SF3">
    <property type="entry name" value="CYTOCHROME C1, HEME PROTEIN, MITOCHONDRIAL"/>
    <property type="match status" value="1"/>
</dbReference>
<feature type="binding site" description="covalent" evidence="9">
    <location>
        <position position="70"/>
    </location>
    <ligand>
        <name>heme c</name>
        <dbReference type="ChEBI" id="CHEBI:61717"/>
    </ligand>
</feature>
<feature type="binding site" description="covalent" evidence="9">
    <location>
        <position position="73"/>
    </location>
    <ligand>
        <name>heme c</name>
        <dbReference type="ChEBI" id="CHEBI:61717"/>
    </ligand>
</feature>
<feature type="compositionally biased region" description="Low complexity" evidence="10">
    <location>
        <begin position="132"/>
        <end position="145"/>
    </location>
</feature>
<keyword evidence="15" id="KW-1185">Reference proteome</keyword>
<sequence length="308" mass="33437">MIRTRALGTRALGTRALLAAAFATFLSAGAASAAEGGPLPHREKWTFSGMFGTFDQAQLQRGFQVYREVCANCHSLSYVRFRNLGEEGGPDFSAAQVKALAAEYKVKDGPNDSGDMFERPGRPADKIPAPFPNDQAAAAANGGKAPPDLSLMAKARTFARGGLWFIIDWLPFVGYTEQGPDYIHALLNGYKDEPPKDVTVPPGGHYNEFYPGHVIAMPKPLSDGQVTYAKGADGKPVVPETVDQYSRDVTAFLMWTAEPHLLARKSLGLRAILFLLVLAGLLYYVKKKIWSDVGGETHGLQPELHKTS</sequence>
<keyword evidence="8 11" id="KW-0472">Membrane</keyword>
<evidence type="ECO:0000256" key="4">
    <source>
        <dbReference type="ARBA" id="ARBA00022692"/>
    </source>
</evidence>
<evidence type="ECO:0000256" key="3">
    <source>
        <dbReference type="ARBA" id="ARBA00022617"/>
    </source>
</evidence>
<dbReference type="GO" id="GO:0009055">
    <property type="term" value="F:electron transfer activity"/>
    <property type="evidence" value="ECO:0007669"/>
    <property type="project" value="InterPro"/>
</dbReference>
<dbReference type="InterPro" id="IPR002326">
    <property type="entry name" value="Cyt_c1"/>
</dbReference>
<dbReference type="PRINTS" id="PR00603">
    <property type="entry name" value="CYTOCHROMEC1"/>
</dbReference>
<reference evidence="14 15" key="1">
    <citation type="submission" date="2015-03" db="EMBL/GenBank/DDBJ databases">
        <title>Genome sequencing of Methylobacterium tarhaniae DSM 25844.</title>
        <authorList>
            <person name="Chaudhry V."/>
            <person name="Patil P.B."/>
        </authorList>
    </citation>
    <scope>NUCLEOTIDE SEQUENCE [LARGE SCALE GENOMIC DNA]</scope>
    <source>
        <strain evidence="14 15">DSM 25844</strain>
    </source>
</reference>
<evidence type="ECO:0000256" key="7">
    <source>
        <dbReference type="ARBA" id="ARBA00023004"/>
    </source>
</evidence>
<keyword evidence="6 11" id="KW-1133">Transmembrane helix</keyword>
<name>A0A0J6TF60_9HYPH</name>
<feature type="compositionally biased region" description="Basic and acidic residues" evidence="10">
    <location>
        <begin position="110"/>
        <end position="125"/>
    </location>
</feature>
<evidence type="ECO:0000256" key="2">
    <source>
        <dbReference type="ARBA" id="ARBA00016165"/>
    </source>
</evidence>
<dbReference type="RefSeq" id="WP_048449468.1">
    <property type="nucleotide sequence ID" value="NZ_LABZ01000021.1"/>
</dbReference>
<accession>A0A0J6TF60</accession>
<keyword evidence="7 9" id="KW-0408">Iron</keyword>
<dbReference type="PATRIC" id="fig|1187852.3.peg.2946"/>
<evidence type="ECO:0000256" key="1">
    <source>
        <dbReference type="ARBA" id="ARBA00004370"/>
    </source>
</evidence>
<keyword evidence="5 9" id="KW-0479">Metal-binding</keyword>
<dbReference type="PROSITE" id="PS51007">
    <property type="entry name" value="CYTC"/>
    <property type="match status" value="1"/>
</dbReference>
<comment type="subcellular location">
    <subcellularLocation>
        <location evidence="1">Membrane</location>
    </subcellularLocation>
</comment>
<dbReference type="Proteomes" id="UP000036449">
    <property type="component" value="Unassembled WGS sequence"/>
</dbReference>
<evidence type="ECO:0000256" key="11">
    <source>
        <dbReference type="SAM" id="Phobius"/>
    </source>
</evidence>
<dbReference type="InterPro" id="IPR036909">
    <property type="entry name" value="Cyt_c-like_dom_sf"/>
</dbReference>
<evidence type="ECO:0000256" key="8">
    <source>
        <dbReference type="ARBA" id="ARBA00023136"/>
    </source>
</evidence>
<dbReference type="InterPro" id="IPR009056">
    <property type="entry name" value="Cyt_c-like_dom"/>
</dbReference>
<feature type="domain" description="Cytochrome c" evidence="13">
    <location>
        <begin position="57"/>
        <end position="257"/>
    </location>
</feature>
<feature type="binding site" description="covalent" evidence="9">
    <location>
        <position position="74"/>
    </location>
    <ligand>
        <name>heme c</name>
        <dbReference type="ChEBI" id="CHEBI:61717"/>
    </ligand>
</feature>